<dbReference type="Proteomes" id="UP000287296">
    <property type="component" value="Unassembled WGS sequence"/>
</dbReference>
<reference evidence="1 2" key="1">
    <citation type="submission" date="2018-12" db="EMBL/GenBank/DDBJ databases">
        <authorList>
            <person name="Sun L."/>
            <person name="Chen Z."/>
        </authorList>
    </citation>
    <scope>NUCLEOTIDE SEQUENCE [LARGE SCALE GENOMIC DNA]</scope>
    <source>
        <strain evidence="1 2">LMG 29736</strain>
    </source>
</reference>
<comment type="caution">
    <text evidence="1">The sequence shown here is derived from an EMBL/GenBank/DDBJ whole genome shotgun (WGS) entry which is preliminary data.</text>
</comment>
<dbReference type="RefSeq" id="WP_120116530.1">
    <property type="nucleotide sequence ID" value="NZ_QYTW02000009.1"/>
</dbReference>
<protein>
    <submittedName>
        <fullName evidence="1">Uncharacterized protein</fullName>
    </submittedName>
</protein>
<dbReference type="EMBL" id="QYTW02000009">
    <property type="protein sequence ID" value="RST59681.1"/>
    <property type="molecule type" value="Genomic_DNA"/>
</dbReference>
<name>A0A429X8U4_SIMTE</name>
<evidence type="ECO:0000313" key="2">
    <source>
        <dbReference type="Proteomes" id="UP000287296"/>
    </source>
</evidence>
<dbReference type="AlphaFoldDB" id="A0A429X8U4"/>
<organism evidence="1 2">
    <name type="scientific">Siminovitchia terrae</name>
    <name type="common">Bacillus terrae</name>
    <dbReference type="NCBI Taxonomy" id="1914933"/>
    <lineage>
        <taxon>Bacteria</taxon>
        <taxon>Bacillati</taxon>
        <taxon>Bacillota</taxon>
        <taxon>Bacilli</taxon>
        <taxon>Bacillales</taxon>
        <taxon>Bacillaceae</taxon>
        <taxon>Siminovitchia</taxon>
    </lineage>
</organism>
<gene>
    <name evidence="1" type="ORF">D5F11_011295</name>
</gene>
<accession>A0A429X8U4</accession>
<sequence length="66" mass="7792">MLVSARDYQLVLELIVALERLVEIVEHRALCQIISDLFGSYLAFYQFMSDLLGVEFLWERKEVIQK</sequence>
<evidence type="ECO:0000313" key="1">
    <source>
        <dbReference type="EMBL" id="RST59681.1"/>
    </source>
</evidence>
<proteinExistence type="predicted"/>